<feature type="compositionally biased region" description="Acidic residues" evidence="1">
    <location>
        <begin position="276"/>
        <end position="285"/>
    </location>
</feature>
<accession>F2RUA3</accession>
<dbReference type="AlphaFoldDB" id="F2RUA3"/>
<name>F2RUA3_TRIT1</name>
<sequence length="303" mass="34906">MNGINGESHEDMTSLPWSVLCSSKPKWQASRRMRRKHQQHRHEEHRHEHKYISTMMEAREHGEKQTEVEERINIKIRIKINIKINIKIKIQGKPDCWPYRHRQYMTVTTTELLLYLKYLRCYERRDEARTSLPLMAQADHGCVFRPDTRQAQGRGRQGRSGSPSVSYSLLLSVTAAVSCFSGVVCTEYLLCCDISTFPSCHVRSCQETVYVLAFMNRVRMGQSEALRRLRQAGGPSTLSLLFCWPWLAGGKEEAEELEGQLVDLELKDETGTSREDGEEGEEGEGEMAKPGFDKQTQQSRHKE</sequence>
<dbReference type="Proteomes" id="UP000009172">
    <property type="component" value="Unassembled WGS sequence"/>
</dbReference>
<organism evidence="2 3">
    <name type="scientific">Trichophyton tonsurans (strain CBS 112818)</name>
    <name type="common">Scalp ringworm fungus</name>
    <dbReference type="NCBI Taxonomy" id="647933"/>
    <lineage>
        <taxon>Eukaryota</taxon>
        <taxon>Fungi</taxon>
        <taxon>Dikarya</taxon>
        <taxon>Ascomycota</taxon>
        <taxon>Pezizomycotina</taxon>
        <taxon>Eurotiomycetes</taxon>
        <taxon>Eurotiomycetidae</taxon>
        <taxon>Onygenales</taxon>
        <taxon>Arthrodermataceae</taxon>
        <taxon>Trichophyton</taxon>
    </lineage>
</organism>
<feature type="compositionally biased region" description="Polar residues" evidence="1">
    <location>
        <begin position="294"/>
        <end position="303"/>
    </location>
</feature>
<feature type="compositionally biased region" description="Basic and acidic residues" evidence="1">
    <location>
        <begin position="264"/>
        <end position="275"/>
    </location>
</feature>
<keyword evidence="3" id="KW-1185">Reference proteome</keyword>
<reference evidence="3" key="1">
    <citation type="journal article" date="2012" name="MBio">
        <title>Comparative genome analysis of Trichophyton rubrum and related dermatophytes reveals candidate genes involved in infection.</title>
        <authorList>
            <person name="Martinez D.A."/>
            <person name="Oliver B.G."/>
            <person name="Graeser Y."/>
            <person name="Goldberg J.M."/>
            <person name="Li W."/>
            <person name="Martinez-Rossi N.M."/>
            <person name="Monod M."/>
            <person name="Shelest E."/>
            <person name="Barton R.C."/>
            <person name="Birch E."/>
            <person name="Brakhage A.A."/>
            <person name="Chen Z."/>
            <person name="Gurr S.J."/>
            <person name="Heiman D."/>
            <person name="Heitman J."/>
            <person name="Kosti I."/>
            <person name="Rossi A."/>
            <person name="Saif S."/>
            <person name="Samalova M."/>
            <person name="Saunders C.W."/>
            <person name="Shea T."/>
            <person name="Summerbell R.C."/>
            <person name="Xu J."/>
            <person name="Young S."/>
            <person name="Zeng Q."/>
            <person name="Birren B.W."/>
            <person name="Cuomo C.A."/>
            <person name="White T.C."/>
        </authorList>
    </citation>
    <scope>NUCLEOTIDE SEQUENCE [LARGE SCALE GENOMIC DNA]</scope>
    <source>
        <strain evidence="3">CBS 112818</strain>
    </source>
</reference>
<evidence type="ECO:0000313" key="2">
    <source>
        <dbReference type="EMBL" id="EGD94902.1"/>
    </source>
</evidence>
<gene>
    <name evidence="2" type="ORF">TESG_08357</name>
</gene>
<feature type="region of interest" description="Disordered" evidence="1">
    <location>
        <begin position="261"/>
        <end position="303"/>
    </location>
</feature>
<proteinExistence type="predicted"/>
<protein>
    <submittedName>
        <fullName evidence="2">Uncharacterized protein</fullName>
    </submittedName>
</protein>
<dbReference type="HOGENOM" id="CLU_918857_0_0_1"/>
<evidence type="ECO:0000313" key="3">
    <source>
        <dbReference type="Proteomes" id="UP000009172"/>
    </source>
</evidence>
<evidence type="ECO:0000256" key="1">
    <source>
        <dbReference type="SAM" id="MobiDB-lite"/>
    </source>
</evidence>
<dbReference type="EMBL" id="GG698485">
    <property type="protein sequence ID" value="EGD94902.1"/>
    <property type="molecule type" value="Genomic_DNA"/>
</dbReference>